<keyword evidence="1" id="KW-0472">Membrane</keyword>
<evidence type="ECO:0000313" key="2">
    <source>
        <dbReference type="EMBL" id="WKN36927.1"/>
    </source>
</evidence>
<keyword evidence="1" id="KW-0812">Transmembrane</keyword>
<dbReference type="PANTHER" id="PTHR43044">
    <property type="match status" value="1"/>
</dbReference>
<dbReference type="AlphaFoldDB" id="A0AA49JIU7"/>
<proteinExistence type="predicted"/>
<evidence type="ECO:0000256" key="1">
    <source>
        <dbReference type="SAM" id="Phobius"/>
    </source>
</evidence>
<feature type="transmembrane region" description="Helical" evidence="1">
    <location>
        <begin position="254"/>
        <end position="277"/>
    </location>
</feature>
<organism evidence="2">
    <name type="scientific">Roseihalotalea indica</name>
    <dbReference type="NCBI Taxonomy" id="2867963"/>
    <lineage>
        <taxon>Bacteria</taxon>
        <taxon>Pseudomonadati</taxon>
        <taxon>Bacteroidota</taxon>
        <taxon>Cytophagia</taxon>
        <taxon>Cytophagales</taxon>
        <taxon>Catalimonadaceae</taxon>
        <taxon>Roseihalotalea</taxon>
    </lineage>
</organism>
<feature type="transmembrane region" description="Helical" evidence="1">
    <location>
        <begin position="125"/>
        <end position="145"/>
    </location>
</feature>
<reference evidence="2" key="2">
    <citation type="journal article" date="2024" name="Antonie Van Leeuwenhoek">
        <title>Roseihalotalea indica gen. nov., sp. nov., a halophilic Bacteroidetes from mesopelagic Southwest Indian Ocean with higher carbohydrate metabolic potential.</title>
        <authorList>
            <person name="Chen B."/>
            <person name="Zhang M."/>
            <person name="Lin D."/>
            <person name="Ye J."/>
            <person name="Tang K."/>
        </authorList>
    </citation>
    <scope>NUCLEOTIDE SEQUENCE</scope>
    <source>
        <strain evidence="2">TK19036</strain>
    </source>
</reference>
<feature type="transmembrane region" description="Helical" evidence="1">
    <location>
        <begin position="398"/>
        <end position="421"/>
    </location>
</feature>
<feature type="transmembrane region" description="Helical" evidence="1">
    <location>
        <begin position="220"/>
        <end position="242"/>
    </location>
</feature>
<accession>A0AA49JIU7</accession>
<feature type="transmembrane region" description="Helical" evidence="1">
    <location>
        <begin position="182"/>
        <end position="200"/>
    </location>
</feature>
<protein>
    <submittedName>
        <fullName evidence="2">Quinol:cytochrome C oxidoreductase</fullName>
    </submittedName>
</protein>
<feature type="transmembrane region" description="Helical" evidence="1">
    <location>
        <begin position="297"/>
        <end position="319"/>
    </location>
</feature>
<keyword evidence="1" id="KW-1133">Transmembrane helix</keyword>
<reference evidence="2" key="1">
    <citation type="journal article" date="2023" name="Comput. Struct. Biotechnol. J.">
        <title>Discovery of a novel marine Bacteroidetes with a rich repertoire of carbohydrate-active enzymes.</title>
        <authorList>
            <person name="Chen B."/>
            <person name="Liu G."/>
            <person name="Chen Q."/>
            <person name="Wang H."/>
            <person name="Liu L."/>
            <person name="Tang K."/>
        </authorList>
    </citation>
    <scope>NUCLEOTIDE SEQUENCE</scope>
    <source>
        <strain evidence="2">TK19036</strain>
    </source>
</reference>
<dbReference type="PANTHER" id="PTHR43044:SF1">
    <property type="entry name" value="QUINOL:CYTOCHROME C OXIDOREDUCTASE QUINONE-BINDING SUBUNIT 2"/>
    <property type="match status" value="1"/>
</dbReference>
<gene>
    <name evidence="2" type="ORF">K4G66_31665</name>
</gene>
<sequence length="442" mass="50356">MATALPEERFKFTSGIKKQLSIIGLVGAVLFVLGLLYLIIWGGSGHGHEAAGAAMEGAHGAAKAAHGAAEGGHSEFHWYERLFTNLWINNVYFTGLAVIGLFFTAIQYVAQAGWSASIKRVPEAFGAWLPYAGVLMLVVFVAAWLSHSNLFHWTHSDLYEEGGAHYDPIIAGKRPYLNIPFYLIRMVLYFVIWYMAYRYIRKESLAEDEFGGVSYYHKMVKYSTIFIILFAVTSSTSAWDWVLSIDTHWFSTMFGWYVFASWFVAGLAAITLMVVRLREAGYLTIINSSHLHDLGKFVFAFSIFWTYVWFSQFLLIYYANIPEESIYFVERLSSDYYSPIFFINLFMNFFFPFLVFMTRDSKRHTIIIKVVCTVVLVGHWIDFYLMVTPAVLKENGTFGILEIGLAMVYLAAFLFVVLGNLAKAPLVARNHPMLEESLHHHT</sequence>
<feature type="transmembrane region" description="Helical" evidence="1">
    <location>
        <begin position="366"/>
        <end position="386"/>
    </location>
</feature>
<feature type="transmembrane region" description="Helical" evidence="1">
    <location>
        <begin position="91"/>
        <end position="113"/>
    </location>
</feature>
<name>A0AA49JIU7_9BACT</name>
<feature type="transmembrane region" description="Helical" evidence="1">
    <location>
        <begin position="339"/>
        <end position="357"/>
    </location>
</feature>
<feature type="transmembrane region" description="Helical" evidence="1">
    <location>
        <begin position="20"/>
        <end position="40"/>
    </location>
</feature>
<dbReference type="EMBL" id="CP120682">
    <property type="protein sequence ID" value="WKN36927.1"/>
    <property type="molecule type" value="Genomic_DNA"/>
</dbReference>